<organism evidence="2 3">
    <name type="scientific">Aeoliella straminimaris</name>
    <dbReference type="NCBI Taxonomy" id="2954799"/>
    <lineage>
        <taxon>Bacteria</taxon>
        <taxon>Pseudomonadati</taxon>
        <taxon>Planctomycetota</taxon>
        <taxon>Planctomycetia</taxon>
        <taxon>Pirellulales</taxon>
        <taxon>Lacipirellulaceae</taxon>
        <taxon>Aeoliella</taxon>
    </lineage>
</organism>
<evidence type="ECO:0000313" key="3">
    <source>
        <dbReference type="Proteomes" id="UP001155241"/>
    </source>
</evidence>
<keyword evidence="3" id="KW-1185">Reference proteome</keyword>
<dbReference type="RefSeq" id="WP_252851196.1">
    <property type="nucleotide sequence ID" value="NZ_JAMXLR010000017.1"/>
</dbReference>
<dbReference type="AlphaFoldDB" id="A0A9X2FFF9"/>
<dbReference type="Proteomes" id="UP001155241">
    <property type="component" value="Unassembled WGS sequence"/>
</dbReference>
<evidence type="ECO:0000256" key="1">
    <source>
        <dbReference type="SAM" id="MobiDB-lite"/>
    </source>
</evidence>
<protein>
    <submittedName>
        <fullName evidence="2">Uncharacterized protein</fullName>
    </submittedName>
</protein>
<proteinExistence type="predicted"/>
<comment type="caution">
    <text evidence="2">The sequence shown here is derived from an EMBL/GenBank/DDBJ whole genome shotgun (WGS) entry which is preliminary data.</text>
</comment>
<feature type="compositionally biased region" description="Basic residues" evidence="1">
    <location>
        <begin position="82"/>
        <end position="92"/>
    </location>
</feature>
<sequence>MNRLQKARKSLDSAESSIRTLVADAANAGDYDEAVNLTNLAKTLANLAKSVTPNGGEEAAQLSPPETKKRATHEQEGSAKPRSTKKSKRRSYPRFIQSNGDLVKVGWSKSASKEYQHKAPREVLSAVSNALKVQRMDDGVLRPPQEFLPLSNVSGEQIPDYQSYLCIAWLREIGIVERHGRHGYSVPDPSNIEDRIANAWEQLSNV</sequence>
<dbReference type="EMBL" id="JAMXLR010000017">
    <property type="protein sequence ID" value="MCO6043096.1"/>
    <property type="molecule type" value="Genomic_DNA"/>
</dbReference>
<feature type="compositionally biased region" description="Basic and acidic residues" evidence="1">
    <location>
        <begin position="66"/>
        <end position="79"/>
    </location>
</feature>
<accession>A0A9X2FFF9</accession>
<gene>
    <name evidence="2" type="ORF">NG895_04190</name>
</gene>
<reference evidence="2" key="1">
    <citation type="submission" date="2022-06" db="EMBL/GenBank/DDBJ databases">
        <title>Aeoliella straminimaris, a novel planctomycete from sediments.</title>
        <authorList>
            <person name="Vitorino I.R."/>
            <person name="Lage O.M."/>
        </authorList>
    </citation>
    <scope>NUCLEOTIDE SEQUENCE</scope>
    <source>
        <strain evidence="2">ICT_H6.2</strain>
    </source>
</reference>
<evidence type="ECO:0000313" key="2">
    <source>
        <dbReference type="EMBL" id="MCO6043096.1"/>
    </source>
</evidence>
<name>A0A9X2FFF9_9BACT</name>
<feature type="region of interest" description="Disordered" evidence="1">
    <location>
        <begin position="52"/>
        <end position="93"/>
    </location>
</feature>